<dbReference type="EMBL" id="WPAF01000042">
    <property type="protein sequence ID" value="KAF0132801.1"/>
    <property type="molecule type" value="Genomic_DNA"/>
</dbReference>
<reference evidence="10 11" key="1">
    <citation type="submission" date="2019-12" db="EMBL/GenBank/DDBJ databases">
        <authorList>
            <person name="Wolfe R."/>
            <person name="Danczak R."/>
            <person name="Wilkins M."/>
        </authorList>
    </citation>
    <scope>NUCLEOTIDE SEQUENCE [LARGE SCALE GENOMIC DNA]</scope>
    <source>
        <strain evidence="10">X2_MaxBin.013</strain>
    </source>
</reference>
<feature type="domain" description="Starch synthase catalytic" evidence="9">
    <location>
        <begin position="2"/>
        <end position="236"/>
    </location>
</feature>
<dbReference type="Pfam" id="PF08323">
    <property type="entry name" value="Glyco_transf_5"/>
    <property type="match status" value="1"/>
</dbReference>
<organism evidence="10 11">
    <name type="scientific">Candidatus Saganbacteria bacterium</name>
    <dbReference type="NCBI Taxonomy" id="2575572"/>
    <lineage>
        <taxon>Bacteria</taxon>
        <taxon>Bacillati</taxon>
        <taxon>Saganbacteria</taxon>
    </lineage>
</organism>
<evidence type="ECO:0000256" key="7">
    <source>
        <dbReference type="HAMAP-Rule" id="MF_00484"/>
    </source>
</evidence>
<keyword evidence="6 7" id="KW-0320">Glycogen biosynthesis</keyword>
<sequence>MKILFIASEMVPYAKTGGLADVAGALPKALAALGHEVVVIMPKYKMEGNFEFERVYDNFPVQMLHSIEYAGVYKAKGTDKNLTVFFISNAKYFDREGLYQVRGIDFPDNCERFSFFCKAVMEYFKKSLFFPEVLHANDWQTALAIAYAKNIYNWKKTALVYSVHNLGYLGIFPKEQILQTGFDWNMFTPDALEFYDNLALAKAGFVFADVICTVSETYAKEIQTKEFGHGLDGLLRSRKDNLFGILNGIDYDVWDPEHDKQIVKNYNSSEINLKYANKKALQKANGLPQKQSIPLIGMITRLADQKGFDILSEALDNIMNLKCQLVVLGTGDQKYHSLLQEAKKKHPNNIGINLGFDSALAQLIYAGSDMFLMPSRYEPCGLGQLISFKYGAIPIVRKTGGLADTVHDYNPTTGKGDGFVFEEYSSDKLLDAVKRAIEMYENKKEWASIVKKVMCYDYSWKQSAAKYIDLYRKTLQKL</sequence>
<dbReference type="InterPro" id="IPR011835">
    <property type="entry name" value="GS/SS"/>
</dbReference>
<dbReference type="AlphaFoldDB" id="A0A833NRA3"/>
<comment type="function">
    <text evidence="2 7">Synthesizes alpha-1,4-glucan chains using ADP-glucose.</text>
</comment>
<evidence type="ECO:0000256" key="1">
    <source>
        <dbReference type="ARBA" id="ARBA00001478"/>
    </source>
</evidence>
<dbReference type="Proteomes" id="UP000488506">
    <property type="component" value="Unassembled WGS sequence"/>
</dbReference>
<dbReference type="GO" id="GO:0004373">
    <property type="term" value="F:alpha-1,4-glucan glucosyltransferase (UDP-glucose donor) activity"/>
    <property type="evidence" value="ECO:0007669"/>
    <property type="project" value="InterPro"/>
</dbReference>
<dbReference type="Gene3D" id="3.40.50.2000">
    <property type="entry name" value="Glycogen Phosphorylase B"/>
    <property type="match status" value="2"/>
</dbReference>
<keyword evidence="4 7" id="KW-0328">Glycosyltransferase</keyword>
<accession>A0A833NRA3</accession>
<dbReference type="NCBIfam" id="TIGR02095">
    <property type="entry name" value="glgA"/>
    <property type="match status" value="1"/>
</dbReference>
<evidence type="ECO:0000259" key="8">
    <source>
        <dbReference type="Pfam" id="PF00534"/>
    </source>
</evidence>
<protein>
    <recommendedName>
        <fullName evidence="7">Glycogen synthase</fullName>
        <ecNumber evidence="7">2.4.1.21</ecNumber>
    </recommendedName>
    <alternativeName>
        <fullName evidence="7">Starch [bacterial glycogen] synthase</fullName>
    </alternativeName>
</protein>
<dbReference type="SUPFAM" id="SSF53756">
    <property type="entry name" value="UDP-Glycosyltransferase/glycogen phosphorylase"/>
    <property type="match status" value="1"/>
</dbReference>
<evidence type="ECO:0000259" key="9">
    <source>
        <dbReference type="Pfam" id="PF08323"/>
    </source>
</evidence>
<evidence type="ECO:0000256" key="2">
    <source>
        <dbReference type="ARBA" id="ARBA00002764"/>
    </source>
</evidence>
<comment type="catalytic activity">
    <reaction evidence="1 7">
        <text>[(1-&gt;4)-alpha-D-glucosyl](n) + ADP-alpha-D-glucose = [(1-&gt;4)-alpha-D-glucosyl](n+1) + ADP + H(+)</text>
        <dbReference type="Rhea" id="RHEA:18189"/>
        <dbReference type="Rhea" id="RHEA-COMP:9584"/>
        <dbReference type="Rhea" id="RHEA-COMP:9587"/>
        <dbReference type="ChEBI" id="CHEBI:15378"/>
        <dbReference type="ChEBI" id="CHEBI:15444"/>
        <dbReference type="ChEBI" id="CHEBI:57498"/>
        <dbReference type="ChEBI" id="CHEBI:456216"/>
        <dbReference type="EC" id="2.4.1.21"/>
    </reaction>
</comment>
<dbReference type="InterPro" id="IPR001296">
    <property type="entry name" value="Glyco_trans_1"/>
</dbReference>
<comment type="similarity">
    <text evidence="3 7">Belongs to the glycosyltransferase 1 family. Bacterial/plant glycogen synthase subfamily.</text>
</comment>
<dbReference type="NCBIfam" id="NF001899">
    <property type="entry name" value="PRK00654.1-2"/>
    <property type="match status" value="1"/>
</dbReference>
<dbReference type="UniPathway" id="UPA00164"/>
<feature type="binding site" evidence="7">
    <location>
        <position position="15"/>
    </location>
    <ligand>
        <name>ADP-alpha-D-glucose</name>
        <dbReference type="ChEBI" id="CHEBI:57498"/>
    </ligand>
</feature>
<evidence type="ECO:0000256" key="6">
    <source>
        <dbReference type="ARBA" id="ARBA00023056"/>
    </source>
</evidence>
<dbReference type="EC" id="2.4.1.21" evidence="7"/>
<comment type="pathway">
    <text evidence="7">Glycan biosynthesis; glycogen biosynthesis.</text>
</comment>
<dbReference type="PANTHER" id="PTHR45825:SF11">
    <property type="entry name" value="ALPHA AMYLASE DOMAIN-CONTAINING PROTEIN"/>
    <property type="match status" value="1"/>
</dbReference>
<dbReference type="GO" id="GO:0009011">
    <property type="term" value="F:alpha-1,4-glucan glucosyltransferase (ADP-glucose donor) activity"/>
    <property type="evidence" value="ECO:0007669"/>
    <property type="project" value="UniProtKB-UniRule"/>
</dbReference>
<evidence type="ECO:0000256" key="5">
    <source>
        <dbReference type="ARBA" id="ARBA00022679"/>
    </source>
</evidence>
<dbReference type="PANTHER" id="PTHR45825">
    <property type="entry name" value="GRANULE-BOUND STARCH SYNTHASE 1, CHLOROPLASTIC/AMYLOPLASTIC"/>
    <property type="match status" value="1"/>
</dbReference>
<name>A0A833NRA3_UNCSA</name>
<comment type="caution">
    <text evidence="10">The sequence shown here is derived from an EMBL/GenBank/DDBJ whole genome shotgun (WGS) entry which is preliminary data.</text>
</comment>
<proteinExistence type="inferred from homology"/>
<dbReference type="HAMAP" id="MF_00484">
    <property type="entry name" value="Glycogen_synth"/>
    <property type="match status" value="1"/>
</dbReference>
<evidence type="ECO:0000256" key="4">
    <source>
        <dbReference type="ARBA" id="ARBA00022676"/>
    </source>
</evidence>
<dbReference type="GO" id="GO:0005978">
    <property type="term" value="P:glycogen biosynthetic process"/>
    <property type="evidence" value="ECO:0007669"/>
    <property type="project" value="UniProtKB-UniRule"/>
</dbReference>
<feature type="domain" description="Glycosyl transferase family 1" evidence="8">
    <location>
        <begin position="293"/>
        <end position="451"/>
    </location>
</feature>
<dbReference type="InterPro" id="IPR013534">
    <property type="entry name" value="Starch_synth_cat_dom"/>
</dbReference>
<gene>
    <name evidence="7" type="primary">glgA</name>
    <name evidence="10" type="ORF">FD145_1560</name>
</gene>
<dbReference type="Pfam" id="PF00534">
    <property type="entry name" value="Glycos_transf_1"/>
    <property type="match status" value="1"/>
</dbReference>
<evidence type="ECO:0000256" key="3">
    <source>
        <dbReference type="ARBA" id="ARBA00010281"/>
    </source>
</evidence>
<evidence type="ECO:0000313" key="10">
    <source>
        <dbReference type="EMBL" id="KAF0132801.1"/>
    </source>
</evidence>
<evidence type="ECO:0000313" key="11">
    <source>
        <dbReference type="Proteomes" id="UP000488506"/>
    </source>
</evidence>
<keyword evidence="5 7" id="KW-0808">Transferase</keyword>
<dbReference type="CDD" id="cd03791">
    <property type="entry name" value="GT5_Glycogen_synthase_DULL1-like"/>
    <property type="match status" value="1"/>
</dbReference>